<dbReference type="InterPro" id="IPR015421">
    <property type="entry name" value="PyrdxlP-dep_Trfase_major"/>
</dbReference>
<dbReference type="Gene3D" id="3.40.640.10">
    <property type="entry name" value="Type I PLP-dependent aspartate aminotransferase-like (Major domain)"/>
    <property type="match status" value="1"/>
</dbReference>
<reference evidence="3" key="1">
    <citation type="submission" date="2016-10" db="EMBL/GenBank/DDBJ databases">
        <authorList>
            <person name="Wegmann U."/>
        </authorList>
    </citation>
    <scope>NUCLEOTIDE SEQUENCE [LARGE SCALE GENOMIC DNA]</scope>
</reference>
<evidence type="ECO:0000313" key="2">
    <source>
        <dbReference type="EMBL" id="SFV73155.1"/>
    </source>
</evidence>
<dbReference type="EMBL" id="LT630450">
    <property type="protein sequence ID" value="SFV73155.1"/>
    <property type="molecule type" value="Genomic_DNA"/>
</dbReference>
<dbReference type="KEGG" id="dpg:DESPIGER_1305"/>
<name>A0A1K1LEM3_9BACT</name>
<dbReference type="Pfam" id="PF00155">
    <property type="entry name" value="Aminotran_1_2"/>
    <property type="match status" value="1"/>
</dbReference>
<dbReference type="PANTHER" id="PTHR43510:SF1">
    <property type="entry name" value="AMINOTRANSFERASE FUNCTION, HYPOTHETICAL (EUROFUNG)"/>
    <property type="match status" value="1"/>
</dbReference>
<dbReference type="OrthoDB" id="9804474at2"/>
<dbReference type="GO" id="GO:0030170">
    <property type="term" value="F:pyridoxal phosphate binding"/>
    <property type="evidence" value="ECO:0007669"/>
    <property type="project" value="InterPro"/>
</dbReference>
<accession>A0A1K1LEM3</accession>
<evidence type="ECO:0000259" key="1">
    <source>
        <dbReference type="Pfam" id="PF00155"/>
    </source>
</evidence>
<keyword evidence="2" id="KW-0032">Aminotransferase</keyword>
<proteinExistence type="predicted"/>
<keyword evidence="2" id="KW-0808">Transferase</keyword>
<dbReference type="AlphaFoldDB" id="A0A1K1LEM3"/>
<dbReference type="Proteomes" id="UP000186323">
    <property type="component" value="Chromosome I"/>
</dbReference>
<organism evidence="2 3">
    <name type="scientific">Desulfovibrio piger</name>
    <dbReference type="NCBI Taxonomy" id="901"/>
    <lineage>
        <taxon>Bacteria</taxon>
        <taxon>Pseudomonadati</taxon>
        <taxon>Thermodesulfobacteriota</taxon>
        <taxon>Desulfovibrionia</taxon>
        <taxon>Desulfovibrionales</taxon>
        <taxon>Desulfovibrionaceae</taxon>
        <taxon>Desulfovibrio</taxon>
    </lineage>
</organism>
<dbReference type="GO" id="GO:0004069">
    <property type="term" value="F:L-aspartate:2-oxoglutarate aminotransferase activity"/>
    <property type="evidence" value="ECO:0007669"/>
    <property type="project" value="UniProtKB-EC"/>
</dbReference>
<dbReference type="EC" id="2.6.1.1" evidence="2"/>
<feature type="domain" description="Aminotransferase class I/classII large" evidence="1">
    <location>
        <begin position="49"/>
        <end position="356"/>
    </location>
</feature>
<dbReference type="RefSeq" id="WP_072334547.1">
    <property type="nucleotide sequence ID" value="NZ_LT630450.1"/>
</dbReference>
<evidence type="ECO:0000313" key="3">
    <source>
        <dbReference type="Proteomes" id="UP000186323"/>
    </source>
</evidence>
<dbReference type="InterPro" id="IPR004839">
    <property type="entry name" value="Aminotransferase_I/II_large"/>
</dbReference>
<protein>
    <submittedName>
        <fullName evidence="2">Aspartate aminotransferase</fullName>
        <ecNumber evidence="2">2.6.1.1</ecNumber>
    </submittedName>
</protein>
<dbReference type="PANTHER" id="PTHR43510">
    <property type="entry name" value="AMINOTRANSFERASE FUNCTION, HYPOTHETICAL (EUROFUNG)"/>
    <property type="match status" value="1"/>
</dbReference>
<dbReference type="InterPro" id="IPR015424">
    <property type="entry name" value="PyrdxlP-dep_Trfase"/>
</dbReference>
<dbReference type="CDD" id="cd00609">
    <property type="entry name" value="AAT_like"/>
    <property type="match status" value="1"/>
</dbReference>
<gene>
    <name evidence="2" type="ORF">DESPIGER_1305</name>
</gene>
<keyword evidence="3" id="KW-1185">Reference proteome</keyword>
<dbReference type="InterPro" id="IPR015422">
    <property type="entry name" value="PyrdxlP-dep_Trfase_small"/>
</dbReference>
<dbReference type="SUPFAM" id="SSF53383">
    <property type="entry name" value="PLP-dependent transferases"/>
    <property type="match status" value="1"/>
</dbReference>
<dbReference type="Gene3D" id="3.90.1150.10">
    <property type="entry name" value="Aspartate Aminotransferase, domain 1"/>
    <property type="match status" value="1"/>
</dbReference>
<sequence>MKIRDFGLEIFFGRYEFSAPYLLAQSDCESLSIRELLALEPGSQEGFLDTWLGYSENDGAPALREAVSGLYAQCGPENVLLHVGAQEAIFGALNVLVEPGEHVICQFPTYQSLYEVARAAGCGLSLWPLHQGGDGWYCDLDELERLITPRTRLLVLNTPNNPTGYALSADERQRICALARRHGLRILADEVYRGLEAPDAVPPAFCDSYERAFSVGVLSKAYGLPGLRVGWIASQERDAIGALSRYKNYLSICCPTPSEALARIALKHGPAILARNREIIARNRRIAADFFARYEHVFRHNPPQAGPIAFHGLRPDFVARFGSALAFCEHLAQSAGVLLLPGNVYDMDEPYVRMGYGRADFADNLAVLDNWLQQNS</sequence>